<reference evidence="2 3" key="1">
    <citation type="submission" date="2019-06" db="EMBL/GenBank/DDBJ databases">
        <title>Genome sequence of Deinococcus radiopugnans ATCC 19172.</title>
        <authorList>
            <person name="Maclea K.S."/>
            <person name="Maynard C.R."/>
        </authorList>
    </citation>
    <scope>NUCLEOTIDE SEQUENCE [LARGE SCALE GENOMIC DNA]</scope>
    <source>
        <strain evidence="2 3">ATCC 19172</strain>
    </source>
</reference>
<evidence type="ECO:0000313" key="1">
    <source>
        <dbReference type="EMBL" id="MBB6018664.1"/>
    </source>
</evidence>
<dbReference type="RefSeq" id="WP_139404786.1">
    <property type="nucleotide sequence ID" value="NZ_JACHEW010000037.1"/>
</dbReference>
<evidence type="ECO:0000313" key="2">
    <source>
        <dbReference type="EMBL" id="TNM67020.1"/>
    </source>
</evidence>
<dbReference type="EMBL" id="JACHEW010000037">
    <property type="protein sequence ID" value="MBB6018664.1"/>
    <property type="molecule type" value="Genomic_DNA"/>
</dbReference>
<keyword evidence="4" id="KW-1185">Reference proteome</keyword>
<dbReference type="Proteomes" id="UP000313988">
    <property type="component" value="Unassembled WGS sequence"/>
</dbReference>
<evidence type="ECO:0000313" key="4">
    <source>
        <dbReference type="Proteomes" id="UP000629870"/>
    </source>
</evidence>
<organism evidence="2 3">
    <name type="scientific">Deinococcus radiopugnans ATCC 19172</name>
    <dbReference type="NCBI Taxonomy" id="585398"/>
    <lineage>
        <taxon>Bacteria</taxon>
        <taxon>Thermotogati</taxon>
        <taxon>Deinococcota</taxon>
        <taxon>Deinococci</taxon>
        <taxon>Deinococcales</taxon>
        <taxon>Deinococcaceae</taxon>
        <taxon>Deinococcus</taxon>
    </lineage>
</organism>
<dbReference type="OrthoDB" id="64050at2"/>
<dbReference type="AlphaFoldDB" id="A0A5C4XWE5"/>
<proteinExistence type="predicted"/>
<reference evidence="1 4" key="2">
    <citation type="submission" date="2020-08" db="EMBL/GenBank/DDBJ databases">
        <title>Genomic Encyclopedia of Type Strains, Phase IV (KMG-IV): sequencing the most valuable type-strain genomes for metagenomic binning, comparative biology and taxonomic classification.</title>
        <authorList>
            <person name="Goeker M."/>
        </authorList>
    </citation>
    <scope>NUCLEOTIDE SEQUENCE [LARGE SCALE GENOMIC DNA]</scope>
    <source>
        <strain evidence="1 4">DSM 12027</strain>
    </source>
</reference>
<protein>
    <submittedName>
        <fullName evidence="2">Uncharacterized protein</fullName>
    </submittedName>
</protein>
<name>A0A5C4XWE5_9DEIO</name>
<gene>
    <name evidence="2" type="ORF">FHR04_19065</name>
    <name evidence="1" type="ORF">HNQ04_003945</name>
</gene>
<accession>A0A5C4XWE5</accession>
<sequence>MTSAAQDSEGVNPRPLKLTAGLSQNELVRIYAAAQRIGLEESTSLRHAALAGDIKPSQYGRHELSSIYREAVSQGHVWTGDELLERGPPLY</sequence>
<dbReference type="EMBL" id="VDMO01000035">
    <property type="protein sequence ID" value="TNM67020.1"/>
    <property type="molecule type" value="Genomic_DNA"/>
</dbReference>
<comment type="caution">
    <text evidence="2">The sequence shown here is derived from an EMBL/GenBank/DDBJ whole genome shotgun (WGS) entry which is preliminary data.</text>
</comment>
<dbReference type="Proteomes" id="UP000629870">
    <property type="component" value="Unassembled WGS sequence"/>
</dbReference>
<evidence type="ECO:0000313" key="3">
    <source>
        <dbReference type="Proteomes" id="UP000313988"/>
    </source>
</evidence>